<keyword evidence="3" id="KW-0804">Transcription</keyword>
<dbReference type="Gene3D" id="2.10.109.10">
    <property type="entry name" value="Umud Fragment, subunit A"/>
    <property type="match status" value="1"/>
</dbReference>
<evidence type="ECO:0000313" key="5">
    <source>
        <dbReference type="EMBL" id="KHE91472.1"/>
    </source>
</evidence>
<evidence type="ECO:0000259" key="4">
    <source>
        <dbReference type="PROSITE" id="PS50943"/>
    </source>
</evidence>
<dbReference type="PANTHER" id="PTHR40661:SF3">
    <property type="entry name" value="FELS-1 PROPHAGE TRANSCRIPTIONAL REGULATOR"/>
    <property type="match status" value="1"/>
</dbReference>
<keyword evidence="1" id="KW-0805">Transcription regulation</keyword>
<organism evidence="5 6">
    <name type="scientific">Candidatus Scalindua brodae</name>
    <dbReference type="NCBI Taxonomy" id="237368"/>
    <lineage>
        <taxon>Bacteria</taxon>
        <taxon>Pseudomonadati</taxon>
        <taxon>Planctomycetota</taxon>
        <taxon>Candidatus Brocadiia</taxon>
        <taxon>Candidatus Brocadiales</taxon>
        <taxon>Candidatus Scalinduaceae</taxon>
        <taxon>Candidatus Scalindua</taxon>
    </lineage>
</organism>
<protein>
    <submittedName>
        <fullName evidence="5">Transcriptional repressor</fullName>
    </submittedName>
</protein>
<dbReference type="CDD" id="cd06529">
    <property type="entry name" value="S24_LexA-like"/>
    <property type="match status" value="1"/>
</dbReference>
<feature type="domain" description="HTH cro/C1-type" evidence="4">
    <location>
        <begin position="13"/>
        <end position="61"/>
    </location>
</feature>
<dbReference type="InterPro" id="IPR015927">
    <property type="entry name" value="Peptidase_S24_S26A/B/C"/>
</dbReference>
<accession>A0A0B0EEB0</accession>
<dbReference type="SUPFAM" id="SSF51306">
    <property type="entry name" value="LexA/Signal peptidase"/>
    <property type="match status" value="1"/>
</dbReference>
<proteinExistence type="predicted"/>
<evidence type="ECO:0000256" key="1">
    <source>
        <dbReference type="ARBA" id="ARBA00023015"/>
    </source>
</evidence>
<dbReference type="PROSITE" id="PS50943">
    <property type="entry name" value="HTH_CROC1"/>
    <property type="match status" value="1"/>
</dbReference>
<dbReference type="Pfam" id="PF00717">
    <property type="entry name" value="Peptidase_S24"/>
    <property type="match status" value="1"/>
</dbReference>
<dbReference type="eggNOG" id="COG2932">
    <property type="taxonomic scope" value="Bacteria"/>
</dbReference>
<evidence type="ECO:0000256" key="2">
    <source>
        <dbReference type="ARBA" id="ARBA00023125"/>
    </source>
</evidence>
<dbReference type="AlphaFoldDB" id="A0A0B0EEB0"/>
<dbReference type="PANTHER" id="PTHR40661">
    <property type="match status" value="1"/>
</dbReference>
<dbReference type="GO" id="GO:0003677">
    <property type="term" value="F:DNA binding"/>
    <property type="evidence" value="ECO:0007669"/>
    <property type="project" value="UniProtKB-KW"/>
</dbReference>
<comment type="caution">
    <text evidence="5">The sequence shown here is derived from an EMBL/GenBank/DDBJ whole genome shotgun (WGS) entry which is preliminary data.</text>
</comment>
<dbReference type="InterPro" id="IPR010982">
    <property type="entry name" value="Lambda_DNA-bd_dom_sf"/>
</dbReference>
<dbReference type="SUPFAM" id="SSF47413">
    <property type="entry name" value="lambda repressor-like DNA-binding domains"/>
    <property type="match status" value="1"/>
</dbReference>
<dbReference type="SMART" id="SM00530">
    <property type="entry name" value="HTH_XRE"/>
    <property type="match status" value="1"/>
</dbReference>
<dbReference type="EMBL" id="JRYO01000195">
    <property type="protein sequence ID" value="KHE91472.1"/>
    <property type="molecule type" value="Genomic_DNA"/>
</dbReference>
<evidence type="ECO:0000256" key="3">
    <source>
        <dbReference type="ARBA" id="ARBA00023163"/>
    </source>
</evidence>
<dbReference type="InterPro" id="IPR039418">
    <property type="entry name" value="LexA-like"/>
</dbReference>
<dbReference type="Proteomes" id="UP000030652">
    <property type="component" value="Unassembled WGS sequence"/>
</dbReference>
<gene>
    <name evidence="5" type="ORF">SCABRO_02793</name>
</gene>
<dbReference type="Gene3D" id="1.10.260.40">
    <property type="entry name" value="lambda repressor-like DNA-binding domains"/>
    <property type="match status" value="1"/>
</dbReference>
<dbReference type="InterPro" id="IPR001387">
    <property type="entry name" value="Cro/C1-type_HTH"/>
</dbReference>
<reference evidence="5 6" key="1">
    <citation type="submission" date="2014-10" db="EMBL/GenBank/DDBJ databases">
        <title>Draft genome of anammox bacterium scalindua brodae, obtained using differential coverage binning of sequence data from two enrichment reactors.</title>
        <authorList>
            <person name="Speth D.R."/>
            <person name="Russ L."/>
            <person name="Kartal B."/>
            <person name="Op den Camp H.J."/>
            <person name="Dutilh B.E."/>
            <person name="Jetten M.S."/>
        </authorList>
    </citation>
    <scope>NUCLEOTIDE SEQUENCE [LARGE SCALE GENOMIC DNA]</scope>
    <source>
        <strain evidence="5">RU1</strain>
    </source>
</reference>
<evidence type="ECO:0000313" key="6">
    <source>
        <dbReference type="Proteomes" id="UP000030652"/>
    </source>
</evidence>
<dbReference type="InterPro" id="IPR036286">
    <property type="entry name" value="LexA/Signal_pep-like_sf"/>
</dbReference>
<dbReference type="CDD" id="cd00093">
    <property type="entry name" value="HTH_XRE"/>
    <property type="match status" value="1"/>
</dbReference>
<name>A0A0B0EEB0_9BACT</name>
<keyword evidence="2" id="KW-0238">DNA-binding</keyword>
<sequence>MNILEHLDKFITSRHLKRGEFAKIISLSSSYVSEILSGKRDISIKFKKGFQSAFGFPVEELPHRVQISPQSHSAQDHARGTDDTIYCKIPLFNIKASSGHETFVNDEKIGADLIFRRDWLDRELKSNPDNLFILNAESDSMEPTIQHDALLIVDKGIDRIITEGIYILRRGDTILIKRIRRLSEDTIELISDNPVYGKETIKLNNQPEVTILGKAIYIWSGRKI</sequence>